<keyword evidence="2" id="KW-1185">Reference proteome</keyword>
<organism evidence="1 2">
    <name type="scientific">Mucor plumbeus</name>
    <dbReference type="NCBI Taxonomy" id="97098"/>
    <lineage>
        <taxon>Eukaryota</taxon>
        <taxon>Fungi</taxon>
        <taxon>Fungi incertae sedis</taxon>
        <taxon>Mucoromycota</taxon>
        <taxon>Mucoromycotina</taxon>
        <taxon>Mucoromycetes</taxon>
        <taxon>Mucorales</taxon>
        <taxon>Mucorineae</taxon>
        <taxon>Mucoraceae</taxon>
        <taxon>Mucor</taxon>
    </lineage>
</organism>
<gene>
    <name evidence="1" type="ORF">INT46_010881</name>
</gene>
<evidence type="ECO:0000313" key="2">
    <source>
        <dbReference type="Proteomes" id="UP000650833"/>
    </source>
</evidence>
<sequence>MIIPFEIVRNISGYLLKKEMLECLTVCKSWYRAMFESLYGSVTIKTCGSFRAFLYVIAHHELTPGKFVRKMELYIEDFNERPVTFTEFELLTRYCINLHELLFSHNKYWRCMNELNLSNVWLHLAKVPISRNRLSLQVCNKMKDRLQEVVFFEHDQSIMSFISSPSPKLLKAEITTRFLLLKTSTVKSLHLCAPRLQELSLMVCMENINETNAAASVIPLIEKHNNHIQTLKCIIHHPDSAWFPIIKSTYHNVDKLTLVVNNILPKLPGYTARRYTKFEIVRSIIDLIKSTDIRQLNMDFRYVDDISFMQAATATLLYDHCNESTNLKTSVSVKSSFAVPDDFDYSCRFKSKLTTTLEQPGQQKVVRQELDYQFMRDPDEEDEDNNVSEVDLLEYAIIRPINKLVVELFLDVGIGGEFSWSSIITKKRAIYFDQILNYFSNLESLTLTSTFYEFCGSCLQNDIRFTLSTSSTKVNYKFFKCLTVNCVSVDKCIFQFLFKNCPALEELTLIDCQLDEVTVLILECLSLESDVLLDIKQDDSKKLLI</sequence>
<proteinExistence type="predicted"/>
<dbReference type="AlphaFoldDB" id="A0A8H7QHH6"/>
<dbReference type="OrthoDB" id="2241374at2759"/>
<protein>
    <recommendedName>
        <fullName evidence="3">F-box domain-containing protein</fullName>
    </recommendedName>
</protein>
<accession>A0A8H7QHH6</accession>
<dbReference type="Proteomes" id="UP000650833">
    <property type="component" value="Unassembled WGS sequence"/>
</dbReference>
<reference evidence="1" key="1">
    <citation type="submission" date="2020-12" db="EMBL/GenBank/DDBJ databases">
        <title>Metabolic potential, ecology and presence of endohyphal bacteria is reflected in genomic diversity of Mucoromycotina.</title>
        <authorList>
            <person name="Muszewska A."/>
            <person name="Okrasinska A."/>
            <person name="Steczkiewicz K."/>
            <person name="Drgas O."/>
            <person name="Orlowska M."/>
            <person name="Perlinska-Lenart U."/>
            <person name="Aleksandrzak-Piekarczyk T."/>
            <person name="Szatraj K."/>
            <person name="Zielenkiewicz U."/>
            <person name="Pilsyk S."/>
            <person name="Malc E."/>
            <person name="Mieczkowski P."/>
            <person name="Kruszewska J.S."/>
            <person name="Biernat P."/>
            <person name="Pawlowska J."/>
        </authorList>
    </citation>
    <scope>NUCLEOTIDE SEQUENCE</scope>
    <source>
        <strain evidence="1">CBS 226.32</strain>
    </source>
</reference>
<evidence type="ECO:0008006" key="3">
    <source>
        <dbReference type="Google" id="ProtNLM"/>
    </source>
</evidence>
<dbReference type="EMBL" id="JAEPRC010000691">
    <property type="protein sequence ID" value="KAG2192854.1"/>
    <property type="molecule type" value="Genomic_DNA"/>
</dbReference>
<evidence type="ECO:0000313" key="1">
    <source>
        <dbReference type="EMBL" id="KAG2192854.1"/>
    </source>
</evidence>
<comment type="caution">
    <text evidence="1">The sequence shown here is derived from an EMBL/GenBank/DDBJ whole genome shotgun (WGS) entry which is preliminary data.</text>
</comment>
<name>A0A8H7QHH6_9FUNG</name>